<reference evidence="1" key="2">
    <citation type="submission" date="2020-09" db="EMBL/GenBank/DDBJ databases">
        <authorList>
            <person name="Sun Q."/>
            <person name="Kim S."/>
        </authorList>
    </citation>
    <scope>NUCLEOTIDE SEQUENCE</scope>
    <source>
        <strain evidence="1">KCTC 23224</strain>
    </source>
</reference>
<sequence length="59" mass="7130">MPKRTSINDIQEMEDLNDLDNIVKDKRNHKRADAKKERRNRHYVKLLIKQQLRGSDLDE</sequence>
<name>A0A8J3CXV3_9BACT</name>
<comment type="caution">
    <text evidence="1">The sequence shown here is derived from an EMBL/GenBank/DDBJ whole genome shotgun (WGS) entry which is preliminary data.</text>
</comment>
<proteinExistence type="predicted"/>
<dbReference type="EMBL" id="BMYF01000012">
    <property type="protein sequence ID" value="GHB39718.1"/>
    <property type="molecule type" value="Genomic_DNA"/>
</dbReference>
<dbReference type="Proteomes" id="UP000642809">
    <property type="component" value="Unassembled WGS sequence"/>
</dbReference>
<gene>
    <name evidence="1" type="ORF">GCM10008106_21050</name>
</gene>
<evidence type="ECO:0000313" key="1">
    <source>
        <dbReference type="EMBL" id="GHB39718.1"/>
    </source>
</evidence>
<reference evidence="1" key="1">
    <citation type="journal article" date="2014" name="Int. J. Syst. Evol. Microbiol.">
        <title>Complete genome sequence of Corynebacterium casei LMG S-19264T (=DSM 44701T), isolated from a smear-ripened cheese.</title>
        <authorList>
            <consortium name="US DOE Joint Genome Institute (JGI-PGF)"/>
            <person name="Walter F."/>
            <person name="Albersmeier A."/>
            <person name="Kalinowski J."/>
            <person name="Ruckert C."/>
        </authorList>
    </citation>
    <scope>NUCLEOTIDE SEQUENCE</scope>
    <source>
        <strain evidence="1">KCTC 23224</strain>
    </source>
</reference>
<dbReference type="AlphaFoldDB" id="A0A8J3CXV3"/>
<organism evidence="1 2">
    <name type="scientific">Mongoliitalea lutea</name>
    <dbReference type="NCBI Taxonomy" id="849756"/>
    <lineage>
        <taxon>Bacteria</taxon>
        <taxon>Pseudomonadati</taxon>
        <taxon>Bacteroidota</taxon>
        <taxon>Cytophagia</taxon>
        <taxon>Cytophagales</taxon>
        <taxon>Cyclobacteriaceae</taxon>
        <taxon>Mongoliitalea</taxon>
    </lineage>
</organism>
<accession>A0A8J3CXV3</accession>
<protein>
    <submittedName>
        <fullName evidence="1">Uncharacterized protein</fullName>
    </submittedName>
</protein>
<dbReference type="RefSeq" id="WP_189581915.1">
    <property type="nucleotide sequence ID" value="NZ_BMYF01000012.1"/>
</dbReference>
<keyword evidence="2" id="KW-1185">Reference proteome</keyword>
<evidence type="ECO:0000313" key="2">
    <source>
        <dbReference type="Proteomes" id="UP000642809"/>
    </source>
</evidence>